<name>B2ICQ3_BEII9</name>
<gene>
    <name evidence="4" type="ordered locus">Bind_1696</name>
</gene>
<organism evidence="4 5">
    <name type="scientific">Beijerinckia indica subsp. indica (strain ATCC 9039 / DSM 1715 / NCIMB 8712)</name>
    <dbReference type="NCBI Taxonomy" id="395963"/>
    <lineage>
        <taxon>Bacteria</taxon>
        <taxon>Pseudomonadati</taxon>
        <taxon>Pseudomonadota</taxon>
        <taxon>Alphaproteobacteria</taxon>
        <taxon>Hyphomicrobiales</taxon>
        <taxon>Beijerinckiaceae</taxon>
        <taxon>Beijerinckia</taxon>
    </lineage>
</organism>
<dbReference type="PANTHER" id="PTHR11240:SF22">
    <property type="entry name" value="RIBONUCLEASE T2"/>
    <property type="match status" value="1"/>
</dbReference>
<dbReference type="GO" id="GO:0003723">
    <property type="term" value="F:RNA binding"/>
    <property type="evidence" value="ECO:0007669"/>
    <property type="project" value="InterPro"/>
</dbReference>
<dbReference type="InterPro" id="IPR039378">
    <property type="entry name" value="RNase_T2_prok"/>
</dbReference>
<dbReference type="GO" id="GO:0033897">
    <property type="term" value="F:ribonuclease T2 activity"/>
    <property type="evidence" value="ECO:0007669"/>
    <property type="project" value="InterPro"/>
</dbReference>
<dbReference type="PROSITE" id="PS00530">
    <property type="entry name" value="RNASE_T2_1"/>
    <property type="match status" value="1"/>
</dbReference>
<dbReference type="InterPro" id="IPR001568">
    <property type="entry name" value="RNase_T2-like"/>
</dbReference>
<accession>B2ICQ3</accession>
<feature type="signal peptide" evidence="3">
    <location>
        <begin position="1"/>
        <end position="22"/>
    </location>
</feature>
<keyword evidence="5" id="KW-1185">Reference proteome</keyword>
<evidence type="ECO:0000313" key="5">
    <source>
        <dbReference type="Proteomes" id="UP000001695"/>
    </source>
</evidence>
<reference evidence="5" key="1">
    <citation type="submission" date="2008-03" db="EMBL/GenBank/DDBJ databases">
        <title>Complete sequence of chromosome of Beijerinckia indica subsp. indica ATCC 9039.</title>
        <authorList>
            <consortium name="US DOE Joint Genome Institute"/>
            <person name="Copeland A."/>
            <person name="Lucas S."/>
            <person name="Lapidus A."/>
            <person name="Glavina del Rio T."/>
            <person name="Dalin E."/>
            <person name="Tice H."/>
            <person name="Bruce D."/>
            <person name="Goodwin L."/>
            <person name="Pitluck S."/>
            <person name="LaButti K."/>
            <person name="Schmutz J."/>
            <person name="Larimer F."/>
            <person name="Land M."/>
            <person name="Hauser L."/>
            <person name="Kyrpides N."/>
            <person name="Mikhailova N."/>
            <person name="Dunfield P.F."/>
            <person name="Dedysh S.N."/>
            <person name="Liesack W."/>
            <person name="Saw J.H."/>
            <person name="Alam M."/>
            <person name="Chen Y."/>
            <person name="Murrell J.C."/>
            <person name="Richardson P."/>
        </authorList>
    </citation>
    <scope>NUCLEOTIDE SEQUENCE [LARGE SCALE GENOMIC DNA]</scope>
    <source>
        <strain evidence="5">ATCC 9039 / DSM 1715 / NCIMB 8712</strain>
    </source>
</reference>
<dbReference type="KEGG" id="bid:Bind_1696"/>
<dbReference type="InterPro" id="IPR018188">
    <property type="entry name" value="RNase_T2_His_AS_1"/>
</dbReference>
<dbReference type="EMBL" id="CP001016">
    <property type="protein sequence ID" value="ACB95327.1"/>
    <property type="molecule type" value="Genomic_DNA"/>
</dbReference>
<dbReference type="InterPro" id="IPR033130">
    <property type="entry name" value="RNase_T2_His_AS_2"/>
</dbReference>
<dbReference type="PANTHER" id="PTHR11240">
    <property type="entry name" value="RIBONUCLEASE T2"/>
    <property type="match status" value="1"/>
</dbReference>
<reference evidence="4 5" key="2">
    <citation type="journal article" date="2010" name="J. Bacteriol.">
        <title>Complete genome sequence of Beijerinckia indica subsp. indica.</title>
        <authorList>
            <person name="Tamas I."/>
            <person name="Dedysh S.N."/>
            <person name="Liesack W."/>
            <person name="Stott M.B."/>
            <person name="Alam M."/>
            <person name="Murrell J.C."/>
            <person name="Dunfield P.F."/>
        </authorList>
    </citation>
    <scope>NUCLEOTIDE SEQUENCE [LARGE SCALE GENOMIC DNA]</scope>
    <source>
        <strain evidence="5">ATCC 9039 / DSM 1715 / NCIMB 8712</strain>
    </source>
</reference>
<dbReference type="CDD" id="cd01062">
    <property type="entry name" value="RNase_T2_prok"/>
    <property type="match status" value="1"/>
</dbReference>
<dbReference type="Proteomes" id="UP000001695">
    <property type="component" value="Chromosome"/>
</dbReference>
<dbReference type="AlphaFoldDB" id="B2ICQ3"/>
<evidence type="ECO:0000256" key="3">
    <source>
        <dbReference type="SAM" id="SignalP"/>
    </source>
</evidence>
<comment type="similarity">
    <text evidence="1 2">Belongs to the RNase T2 family.</text>
</comment>
<sequence length="337" mass="36602">MKKILIGALLLATPLCIRQAMADVPLSGYFIAGQACPALQSIKKDTNPGSITTKEHYAYPLTAKNKPAASHYLIEVEGADPLRRWVAVTCGEYVIPVDGSVSPGPVVFQPDTGGGRPTQKAEYVLAISWQPAFCEGKPDKPECKTQTANRFDTDHFTLHGLWPQPLTNIFCHVSPELVSADKNGDWDKLPEPNLDETTRKSLEEVMPGMMSHLERHEWIKHGTCFNGETADTYFSRALTLANQLNTSKVRGLFASHIGSEITIQQIKDAFDDSFGDGAGDRVRVACKRDGTRNLIGELTIGLVGEIDENASLANLIAASSPTDPGCPRGIVDPVGFQ</sequence>
<keyword evidence="3" id="KW-0732">Signal</keyword>
<protein>
    <submittedName>
        <fullName evidence="4">Ribonuclease T2</fullName>
    </submittedName>
</protein>
<dbReference type="HOGENOM" id="CLU_066430_0_0_5"/>
<evidence type="ECO:0000256" key="1">
    <source>
        <dbReference type="ARBA" id="ARBA00007469"/>
    </source>
</evidence>
<evidence type="ECO:0000256" key="2">
    <source>
        <dbReference type="RuleBase" id="RU004328"/>
    </source>
</evidence>
<dbReference type="eggNOG" id="COG3719">
    <property type="taxonomic scope" value="Bacteria"/>
</dbReference>
<dbReference type="OrthoDB" id="4720638at2"/>
<dbReference type="GO" id="GO:0006401">
    <property type="term" value="P:RNA catabolic process"/>
    <property type="evidence" value="ECO:0007669"/>
    <property type="project" value="UniProtKB-ARBA"/>
</dbReference>
<dbReference type="SUPFAM" id="SSF55895">
    <property type="entry name" value="Ribonuclease Rh-like"/>
    <property type="match status" value="1"/>
</dbReference>
<dbReference type="PROSITE" id="PS00531">
    <property type="entry name" value="RNASE_T2_2"/>
    <property type="match status" value="1"/>
</dbReference>
<dbReference type="Gene3D" id="3.90.730.10">
    <property type="entry name" value="Ribonuclease T2-like"/>
    <property type="match status" value="1"/>
</dbReference>
<evidence type="ECO:0000313" key="4">
    <source>
        <dbReference type="EMBL" id="ACB95327.1"/>
    </source>
</evidence>
<proteinExistence type="inferred from homology"/>
<dbReference type="RefSeq" id="WP_012384684.1">
    <property type="nucleotide sequence ID" value="NC_010581.1"/>
</dbReference>
<dbReference type="InterPro" id="IPR036430">
    <property type="entry name" value="RNase_T2-like_sf"/>
</dbReference>
<dbReference type="Pfam" id="PF00445">
    <property type="entry name" value="Ribonuclease_T2"/>
    <property type="match status" value="1"/>
</dbReference>
<feature type="chain" id="PRO_5002778898" evidence="3">
    <location>
        <begin position="23"/>
        <end position="337"/>
    </location>
</feature>